<reference evidence="2" key="1">
    <citation type="submission" date="2022-08" db="EMBL/GenBank/DDBJ databases">
        <title>Microvirga terrae sp. nov., isolated from soil.</title>
        <authorList>
            <person name="Kim K.H."/>
            <person name="Seo Y.L."/>
            <person name="Kim J.M."/>
            <person name="Lee J.K."/>
            <person name="Han D.M."/>
            <person name="Jeon C.O."/>
        </authorList>
    </citation>
    <scope>NUCLEOTIDE SEQUENCE</scope>
    <source>
        <strain evidence="2">R24</strain>
        <plasmid evidence="2">pR24_1</plasmid>
    </source>
</reference>
<evidence type="ECO:0000259" key="1">
    <source>
        <dbReference type="Pfam" id="PF08808"/>
    </source>
</evidence>
<keyword evidence="3" id="KW-1185">Reference proteome</keyword>
<geneLocation type="plasmid" evidence="2 3">
    <name>pR24_1</name>
</geneLocation>
<accession>A0ABY5RZS3</accession>
<dbReference type="RefSeq" id="WP_259061016.1">
    <property type="nucleotide sequence ID" value="NZ_CP102846.1"/>
</dbReference>
<dbReference type="Proteomes" id="UP001017257">
    <property type="component" value="Plasmid pR24_1"/>
</dbReference>
<dbReference type="InterPro" id="IPR014914">
    <property type="entry name" value="RES_dom"/>
</dbReference>
<evidence type="ECO:0000313" key="3">
    <source>
        <dbReference type="Proteomes" id="UP001017257"/>
    </source>
</evidence>
<dbReference type="EMBL" id="CP102846">
    <property type="protein sequence ID" value="UVF22528.1"/>
    <property type="molecule type" value="Genomic_DNA"/>
</dbReference>
<protein>
    <submittedName>
        <fullName evidence="2">RES family NAD+ phosphorylase</fullName>
    </submittedName>
</protein>
<dbReference type="Pfam" id="PF08808">
    <property type="entry name" value="RES"/>
    <property type="match status" value="1"/>
</dbReference>
<sequence>MEHANPASISRDCPQAIAIKLRTNGSSGIAYDSVRDAKGECIAIFRPKVLFNCRQERQLT</sequence>
<gene>
    <name evidence="2" type="ORF">HPT29_025610</name>
</gene>
<evidence type="ECO:0000313" key="2">
    <source>
        <dbReference type="EMBL" id="UVF22528.1"/>
    </source>
</evidence>
<keyword evidence="2" id="KW-0614">Plasmid</keyword>
<proteinExistence type="predicted"/>
<name>A0ABY5RZS3_9HYPH</name>
<organism evidence="2 3">
    <name type="scientific">Microvirga terrae</name>
    <dbReference type="NCBI Taxonomy" id="2740529"/>
    <lineage>
        <taxon>Bacteria</taxon>
        <taxon>Pseudomonadati</taxon>
        <taxon>Pseudomonadota</taxon>
        <taxon>Alphaproteobacteria</taxon>
        <taxon>Hyphomicrobiales</taxon>
        <taxon>Methylobacteriaceae</taxon>
        <taxon>Microvirga</taxon>
    </lineage>
</organism>
<feature type="domain" description="RES" evidence="1">
    <location>
        <begin position="14"/>
        <end position="52"/>
    </location>
</feature>